<dbReference type="Pfam" id="PF00156">
    <property type="entry name" value="Pribosyltran"/>
    <property type="match status" value="1"/>
</dbReference>
<dbReference type="RefSeq" id="WP_205005604.1">
    <property type="nucleotide sequence ID" value="NZ_CBCRXA010000016.1"/>
</dbReference>
<sequence>MSENNCLYCRKDRHLALTFARLLAPSDPPGFCSECQSKFAPIDPEMRCLGCGRDRRGLDPEFCRDGYCSDCLLWRQSPADKYFGHNEALFSYNDWMKEVFTAFKFHGDERLAEGFRAEWRAVYARSIGSSWRGRWENFLNNKQRAEPPLLLPIPVSTQRLEERGFNQSELLAAMLDGEVIPALLHDGQNRKQSKKRKLERMNMTDNPFRLNPNYAARLSGKRLLIIDDIYTTGATLRKAAAVLAAAEPECVDSLTLIHG</sequence>
<dbReference type="InterPro" id="IPR000836">
    <property type="entry name" value="PRTase_dom"/>
</dbReference>
<dbReference type="PANTHER" id="PTHR47505">
    <property type="entry name" value="DNA UTILIZATION PROTEIN YHGH"/>
    <property type="match status" value="1"/>
</dbReference>
<dbReference type="InterPro" id="IPR051910">
    <property type="entry name" value="ComF/GntX_DNA_util-trans"/>
</dbReference>
<evidence type="ECO:0000259" key="2">
    <source>
        <dbReference type="Pfam" id="PF00156"/>
    </source>
</evidence>
<dbReference type="SUPFAM" id="SSF53271">
    <property type="entry name" value="PRTase-like"/>
    <property type="match status" value="1"/>
</dbReference>
<dbReference type="CDD" id="cd06223">
    <property type="entry name" value="PRTases_typeI"/>
    <property type="match status" value="1"/>
</dbReference>
<reference evidence="3 4" key="1">
    <citation type="submission" date="2021-01" db="EMBL/GenBank/DDBJ databases">
        <title>Genomic Encyclopedia of Type Strains, Phase IV (KMG-IV): sequencing the most valuable type-strain genomes for metagenomic binning, comparative biology and taxonomic classification.</title>
        <authorList>
            <person name="Goeker M."/>
        </authorList>
    </citation>
    <scope>NUCLEOTIDE SEQUENCE [LARGE SCALE GENOMIC DNA]</scope>
    <source>
        <strain evidence="3 4">DSM 100968</strain>
    </source>
</reference>
<protein>
    <submittedName>
        <fullName evidence="3">Competence protein ComFC</fullName>
    </submittedName>
</protein>
<dbReference type="EMBL" id="JAFBEV010000004">
    <property type="protein sequence ID" value="MBM7657265.1"/>
    <property type="molecule type" value="Genomic_DNA"/>
</dbReference>
<evidence type="ECO:0000256" key="1">
    <source>
        <dbReference type="ARBA" id="ARBA00008007"/>
    </source>
</evidence>
<dbReference type="PANTHER" id="PTHR47505:SF1">
    <property type="entry name" value="DNA UTILIZATION PROTEIN YHGH"/>
    <property type="match status" value="1"/>
</dbReference>
<accession>A0ABS2Q676</accession>
<dbReference type="InterPro" id="IPR029057">
    <property type="entry name" value="PRTase-like"/>
</dbReference>
<feature type="domain" description="Phosphoribosyltransferase" evidence="2">
    <location>
        <begin position="207"/>
        <end position="257"/>
    </location>
</feature>
<keyword evidence="4" id="KW-1185">Reference proteome</keyword>
<dbReference type="Proteomes" id="UP000823201">
    <property type="component" value="Unassembled WGS sequence"/>
</dbReference>
<evidence type="ECO:0000313" key="4">
    <source>
        <dbReference type="Proteomes" id="UP000823201"/>
    </source>
</evidence>
<dbReference type="Gene3D" id="3.40.50.2020">
    <property type="match status" value="1"/>
</dbReference>
<organism evidence="3 4">
    <name type="scientific">Sporolactobacillus spathodeae</name>
    <dbReference type="NCBI Taxonomy" id="1465502"/>
    <lineage>
        <taxon>Bacteria</taxon>
        <taxon>Bacillati</taxon>
        <taxon>Bacillota</taxon>
        <taxon>Bacilli</taxon>
        <taxon>Bacillales</taxon>
        <taxon>Sporolactobacillaceae</taxon>
        <taxon>Sporolactobacillus</taxon>
    </lineage>
</organism>
<gene>
    <name evidence="3" type="ORF">JOC27_000706</name>
</gene>
<name>A0ABS2Q676_9BACL</name>
<comment type="caution">
    <text evidence="3">The sequence shown here is derived from an EMBL/GenBank/DDBJ whole genome shotgun (WGS) entry which is preliminary data.</text>
</comment>
<evidence type="ECO:0000313" key="3">
    <source>
        <dbReference type="EMBL" id="MBM7657265.1"/>
    </source>
</evidence>
<proteinExistence type="inferred from homology"/>
<comment type="similarity">
    <text evidence="1">Belongs to the ComF/GntX family.</text>
</comment>